<keyword evidence="3" id="KW-1185">Reference proteome</keyword>
<protein>
    <submittedName>
        <fullName evidence="2">Uncharacterized protein</fullName>
    </submittedName>
</protein>
<name>A0AAD7SDE2_9TELE</name>
<proteinExistence type="predicted"/>
<comment type="caution">
    <text evidence="2">The sequence shown here is derived from an EMBL/GenBank/DDBJ whole genome shotgun (WGS) entry which is preliminary data.</text>
</comment>
<dbReference type="Proteomes" id="UP001221898">
    <property type="component" value="Unassembled WGS sequence"/>
</dbReference>
<sequence length="253" mass="28566">MHLPSSPQPQSPSSQNVTVDPTQLKVVVQPESRPPPPFRGDQSETFSIHEWEDMKKSYMNRAACSSDSERSELIMSRLAGRARDVVKVSLRSCPRISPAKLPTTIFDILKRNFSEITFSNMPMKDFYGTMPRDSESAMDYWIRLNKAIDVADECLRRRGKGVEDPSAEVVMMFICHCPDPSLAVHFQFKPVEFWTAAEVQERLDGHVRSLRSTAARAQHAVNGDSVVVIRFEKWYVATLLCNLIANIGIMYGG</sequence>
<dbReference type="AlphaFoldDB" id="A0AAD7SDE2"/>
<evidence type="ECO:0000256" key="1">
    <source>
        <dbReference type="SAM" id="MobiDB-lite"/>
    </source>
</evidence>
<feature type="compositionally biased region" description="Pro residues" evidence="1">
    <location>
        <begin position="1"/>
        <end position="10"/>
    </location>
</feature>
<accession>A0AAD7SDE2</accession>
<dbReference type="EMBL" id="JAINUG010000077">
    <property type="protein sequence ID" value="KAJ8400403.1"/>
    <property type="molecule type" value="Genomic_DNA"/>
</dbReference>
<evidence type="ECO:0000313" key="3">
    <source>
        <dbReference type="Proteomes" id="UP001221898"/>
    </source>
</evidence>
<feature type="region of interest" description="Disordered" evidence="1">
    <location>
        <begin position="1"/>
        <end position="22"/>
    </location>
</feature>
<evidence type="ECO:0000313" key="2">
    <source>
        <dbReference type="EMBL" id="KAJ8400403.1"/>
    </source>
</evidence>
<gene>
    <name evidence="2" type="ORF">AAFF_G00397860</name>
</gene>
<reference evidence="2" key="1">
    <citation type="journal article" date="2023" name="Science">
        <title>Genome structures resolve the early diversification of teleost fishes.</title>
        <authorList>
            <person name="Parey E."/>
            <person name="Louis A."/>
            <person name="Montfort J."/>
            <person name="Bouchez O."/>
            <person name="Roques C."/>
            <person name="Iampietro C."/>
            <person name="Lluch J."/>
            <person name="Castinel A."/>
            <person name="Donnadieu C."/>
            <person name="Desvignes T."/>
            <person name="Floi Bucao C."/>
            <person name="Jouanno E."/>
            <person name="Wen M."/>
            <person name="Mejri S."/>
            <person name="Dirks R."/>
            <person name="Jansen H."/>
            <person name="Henkel C."/>
            <person name="Chen W.J."/>
            <person name="Zahm M."/>
            <person name="Cabau C."/>
            <person name="Klopp C."/>
            <person name="Thompson A.W."/>
            <person name="Robinson-Rechavi M."/>
            <person name="Braasch I."/>
            <person name="Lecointre G."/>
            <person name="Bobe J."/>
            <person name="Postlethwait J.H."/>
            <person name="Berthelot C."/>
            <person name="Roest Crollius H."/>
            <person name="Guiguen Y."/>
        </authorList>
    </citation>
    <scope>NUCLEOTIDE SEQUENCE</scope>
    <source>
        <strain evidence="2">NC1722</strain>
    </source>
</reference>
<organism evidence="2 3">
    <name type="scientific">Aldrovandia affinis</name>
    <dbReference type="NCBI Taxonomy" id="143900"/>
    <lineage>
        <taxon>Eukaryota</taxon>
        <taxon>Metazoa</taxon>
        <taxon>Chordata</taxon>
        <taxon>Craniata</taxon>
        <taxon>Vertebrata</taxon>
        <taxon>Euteleostomi</taxon>
        <taxon>Actinopterygii</taxon>
        <taxon>Neopterygii</taxon>
        <taxon>Teleostei</taxon>
        <taxon>Notacanthiformes</taxon>
        <taxon>Halosauridae</taxon>
        <taxon>Aldrovandia</taxon>
    </lineage>
</organism>